<dbReference type="PROSITE" id="PS00290">
    <property type="entry name" value="IG_MHC"/>
    <property type="match status" value="1"/>
</dbReference>
<dbReference type="AlphaFoldDB" id="A0A8C8SP95"/>
<name>A0A8C8SP95_9SAUR</name>
<reference evidence="12" key="1">
    <citation type="submission" date="2025-08" db="UniProtKB">
        <authorList>
            <consortium name="Ensembl"/>
        </authorList>
    </citation>
    <scope>IDENTIFICATION</scope>
</reference>
<dbReference type="InterPro" id="IPR050160">
    <property type="entry name" value="MHC/Immunoglobulin"/>
</dbReference>
<dbReference type="Gene3D" id="2.60.40.10">
    <property type="entry name" value="Immunoglobulins"/>
    <property type="match status" value="1"/>
</dbReference>
<dbReference type="Proteomes" id="UP000694393">
    <property type="component" value="Unplaced"/>
</dbReference>
<comment type="subcellular location">
    <subcellularLocation>
        <location evidence="1">Membrane</location>
        <topology evidence="1">Single-pass type I membrane protein</topology>
    </subcellularLocation>
</comment>
<evidence type="ECO:0000256" key="8">
    <source>
        <dbReference type="ARBA" id="ARBA00023182"/>
    </source>
</evidence>
<evidence type="ECO:0000313" key="13">
    <source>
        <dbReference type="Proteomes" id="UP000694393"/>
    </source>
</evidence>
<dbReference type="SUPFAM" id="SSF48726">
    <property type="entry name" value="Immunoglobulin"/>
    <property type="match status" value="1"/>
</dbReference>
<keyword evidence="7" id="KW-0325">Glycoprotein</keyword>
<evidence type="ECO:0000256" key="3">
    <source>
        <dbReference type="ARBA" id="ARBA00022859"/>
    </source>
</evidence>
<feature type="chain" id="PRO_5034224304" description="Ig-like domain-containing protein" evidence="10">
    <location>
        <begin position="20"/>
        <end position="260"/>
    </location>
</feature>
<dbReference type="InterPro" id="IPR011162">
    <property type="entry name" value="MHC_I/II-like_Ag-recog"/>
</dbReference>
<evidence type="ECO:0000256" key="4">
    <source>
        <dbReference type="ARBA" id="ARBA00022989"/>
    </source>
</evidence>
<dbReference type="SMART" id="SM00407">
    <property type="entry name" value="IGc1"/>
    <property type="match status" value="1"/>
</dbReference>
<evidence type="ECO:0000256" key="6">
    <source>
        <dbReference type="ARBA" id="ARBA00023136"/>
    </source>
</evidence>
<feature type="signal peptide" evidence="10">
    <location>
        <begin position="1"/>
        <end position="19"/>
    </location>
</feature>
<dbReference type="InterPro" id="IPR003597">
    <property type="entry name" value="Ig_C1-set"/>
</dbReference>
<organism evidence="12 13">
    <name type="scientific">Pelusios castaneus</name>
    <name type="common">West African mud turtle</name>
    <dbReference type="NCBI Taxonomy" id="367368"/>
    <lineage>
        <taxon>Eukaryota</taxon>
        <taxon>Metazoa</taxon>
        <taxon>Chordata</taxon>
        <taxon>Craniata</taxon>
        <taxon>Vertebrata</taxon>
        <taxon>Euteleostomi</taxon>
        <taxon>Archelosauria</taxon>
        <taxon>Testudinata</taxon>
        <taxon>Testudines</taxon>
        <taxon>Pleurodira</taxon>
        <taxon>Pelomedusidae</taxon>
        <taxon>Pelusios</taxon>
    </lineage>
</organism>
<dbReference type="GO" id="GO:0042613">
    <property type="term" value="C:MHC class II protein complex"/>
    <property type="evidence" value="ECO:0007669"/>
    <property type="project" value="UniProtKB-KW"/>
</dbReference>
<dbReference type="Pfam" id="PF07654">
    <property type="entry name" value="C1-set"/>
    <property type="match status" value="1"/>
</dbReference>
<dbReference type="PROSITE" id="PS50835">
    <property type="entry name" value="IG_LIKE"/>
    <property type="match status" value="1"/>
</dbReference>
<keyword evidence="4 9" id="KW-1133">Transmembrane helix</keyword>
<dbReference type="InterPro" id="IPR007110">
    <property type="entry name" value="Ig-like_dom"/>
</dbReference>
<dbReference type="PANTHER" id="PTHR19944">
    <property type="entry name" value="MHC CLASS II-RELATED"/>
    <property type="match status" value="1"/>
</dbReference>
<protein>
    <recommendedName>
        <fullName evidence="11">Ig-like domain-containing protein</fullName>
    </recommendedName>
</protein>
<keyword evidence="8" id="KW-0491">MHC II</keyword>
<evidence type="ECO:0000256" key="1">
    <source>
        <dbReference type="ARBA" id="ARBA00004479"/>
    </source>
</evidence>
<dbReference type="InterPro" id="IPR003006">
    <property type="entry name" value="Ig/MHC_CS"/>
</dbReference>
<evidence type="ECO:0000259" key="11">
    <source>
        <dbReference type="PROSITE" id="PS50835"/>
    </source>
</evidence>
<accession>A0A8C8SP95</accession>
<evidence type="ECO:0000256" key="9">
    <source>
        <dbReference type="SAM" id="Phobius"/>
    </source>
</evidence>
<feature type="transmembrane region" description="Helical" evidence="9">
    <location>
        <begin position="218"/>
        <end position="239"/>
    </location>
</feature>
<keyword evidence="6 9" id="KW-0472">Membrane</keyword>
<keyword evidence="13" id="KW-1185">Reference proteome</keyword>
<sequence length="260" mass="28863">MRLVLWLISLALSHHGAGGFLLHIARECPVAANGSVLWFSFNFVFNKNPLVCYNDHDRLFEACDMGLLYKVAQNLAAFLNHQSAWLQHVATGRQACQSQSQQLWGQTGQRMTPPSVRIVPITLPNPSGTVQLTCYVWGFYPATVWVTWQLNGRPVGPRENNVTEALANGDWTYQTRITLLATPQPTDTYTCLAQHLSRVQPYQDEWRPGLSPGLTVKVSVAVVVLALGLIFLITGMVCWRRAPAQGYSRLSGHNYPGGST</sequence>
<dbReference type="Gene3D" id="3.10.320.10">
    <property type="entry name" value="Class II Histocompatibility Antigen, M Beta Chain, Chain B, domain 1"/>
    <property type="match status" value="1"/>
</dbReference>
<evidence type="ECO:0000313" key="12">
    <source>
        <dbReference type="Ensembl" id="ENSPCEP00000021839.1"/>
    </source>
</evidence>
<dbReference type="CDD" id="cd21002">
    <property type="entry name" value="IgC1_MHC_II_beta_HLA-DM"/>
    <property type="match status" value="1"/>
</dbReference>
<dbReference type="InterPro" id="IPR013783">
    <property type="entry name" value="Ig-like_fold"/>
</dbReference>
<keyword evidence="3" id="KW-0391">Immunity</keyword>
<dbReference type="GO" id="GO:0002250">
    <property type="term" value="P:adaptive immune response"/>
    <property type="evidence" value="ECO:0007669"/>
    <property type="project" value="UniProtKB-KW"/>
</dbReference>
<evidence type="ECO:0000256" key="5">
    <source>
        <dbReference type="ARBA" id="ARBA00023130"/>
    </source>
</evidence>
<dbReference type="GO" id="GO:0002504">
    <property type="term" value="P:antigen processing and presentation of peptide or polysaccharide antigen via MHC class II"/>
    <property type="evidence" value="ECO:0007669"/>
    <property type="project" value="UniProtKB-KW"/>
</dbReference>
<dbReference type="PANTHER" id="PTHR19944:SF65">
    <property type="entry name" value="HLA CLASS II HISTOCOMPATIBILITY ANTIGEN, DM BETA CHAIN"/>
    <property type="match status" value="1"/>
</dbReference>
<keyword evidence="5" id="KW-1064">Adaptive immunity</keyword>
<reference evidence="12" key="2">
    <citation type="submission" date="2025-09" db="UniProtKB">
        <authorList>
            <consortium name="Ensembl"/>
        </authorList>
    </citation>
    <scope>IDENTIFICATION</scope>
</reference>
<evidence type="ECO:0000256" key="7">
    <source>
        <dbReference type="ARBA" id="ARBA00023180"/>
    </source>
</evidence>
<keyword evidence="10" id="KW-0732">Signal</keyword>
<evidence type="ECO:0000256" key="10">
    <source>
        <dbReference type="SAM" id="SignalP"/>
    </source>
</evidence>
<evidence type="ECO:0000256" key="2">
    <source>
        <dbReference type="ARBA" id="ARBA00022692"/>
    </source>
</evidence>
<dbReference type="InterPro" id="IPR036179">
    <property type="entry name" value="Ig-like_dom_sf"/>
</dbReference>
<dbReference type="Ensembl" id="ENSPCET00000022582.1">
    <property type="protein sequence ID" value="ENSPCEP00000021839.1"/>
    <property type="gene ID" value="ENSPCEG00000016751.1"/>
</dbReference>
<dbReference type="SUPFAM" id="SSF54452">
    <property type="entry name" value="MHC antigen-recognition domain"/>
    <property type="match status" value="1"/>
</dbReference>
<proteinExistence type="predicted"/>
<feature type="domain" description="Ig-like" evidence="11">
    <location>
        <begin position="114"/>
        <end position="195"/>
    </location>
</feature>
<dbReference type="InterPro" id="IPR014745">
    <property type="entry name" value="MHC_II_a/b_N"/>
</dbReference>
<keyword evidence="2 9" id="KW-0812">Transmembrane</keyword>